<dbReference type="PANTHER" id="PTHR18895">
    <property type="entry name" value="HEMK METHYLTRANSFERASE"/>
    <property type="match status" value="1"/>
</dbReference>
<dbReference type="EMBL" id="JACCBU010000001">
    <property type="protein sequence ID" value="NYE75392.1"/>
    <property type="molecule type" value="Genomic_DNA"/>
</dbReference>
<keyword evidence="1 5" id="KW-0489">Methyltransferase</keyword>
<dbReference type="GO" id="GO:0003676">
    <property type="term" value="F:nucleic acid binding"/>
    <property type="evidence" value="ECO:0007669"/>
    <property type="project" value="InterPro"/>
</dbReference>
<dbReference type="HAMAP" id="MF_02126">
    <property type="entry name" value="RF_methyltr_PrmC"/>
    <property type="match status" value="1"/>
</dbReference>
<evidence type="ECO:0000259" key="7">
    <source>
        <dbReference type="Pfam" id="PF17827"/>
    </source>
</evidence>
<gene>
    <name evidence="5" type="primary">prmC</name>
    <name evidence="8" type="ORF">BKA15_006721</name>
</gene>
<dbReference type="Gene3D" id="1.10.8.10">
    <property type="entry name" value="DNA helicase RuvA subunit, C-terminal domain"/>
    <property type="match status" value="1"/>
</dbReference>
<dbReference type="Pfam" id="PF17827">
    <property type="entry name" value="PrmC_N"/>
    <property type="match status" value="1"/>
</dbReference>
<dbReference type="InterPro" id="IPR040758">
    <property type="entry name" value="PrmC_N"/>
</dbReference>
<dbReference type="NCBIfam" id="TIGR03534">
    <property type="entry name" value="RF_mod_PrmC"/>
    <property type="match status" value="1"/>
</dbReference>
<feature type="binding site" evidence="5">
    <location>
        <position position="149"/>
    </location>
    <ligand>
        <name>S-adenosyl-L-methionine</name>
        <dbReference type="ChEBI" id="CHEBI:59789"/>
    </ligand>
</feature>
<dbReference type="PROSITE" id="PS00092">
    <property type="entry name" value="N6_MTASE"/>
    <property type="match status" value="1"/>
</dbReference>
<keyword evidence="2 5" id="KW-0808">Transferase</keyword>
<dbReference type="InterPro" id="IPR002052">
    <property type="entry name" value="DNA_methylase_N6_adenine_CS"/>
</dbReference>
<dbReference type="Proteomes" id="UP000569914">
    <property type="component" value="Unassembled WGS sequence"/>
</dbReference>
<dbReference type="AlphaFoldDB" id="A0A7Y9LEU8"/>
<dbReference type="NCBIfam" id="TIGR00536">
    <property type="entry name" value="hemK_fam"/>
    <property type="match status" value="1"/>
</dbReference>
<evidence type="ECO:0000313" key="8">
    <source>
        <dbReference type="EMBL" id="NYE75392.1"/>
    </source>
</evidence>
<dbReference type="EC" id="2.1.1.297" evidence="5"/>
<evidence type="ECO:0000256" key="2">
    <source>
        <dbReference type="ARBA" id="ARBA00022679"/>
    </source>
</evidence>
<evidence type="ECO:0000256" key="3">
    <source>
        <dbReference type="ARBA" id="ARBA00022691"/>
    </source>
</evidence>
<protein>
    <recommendedName>
        <fullName evidence="5">Release factor glutamine methyltransferase</fullName>
        <shortName evidence="5">RF MTase</shortName>
        <ecNumber evidence="5">2.1.1.297</ecNumber>
    </recommendedName>
    <alternativeName>
        <fullName evidence="5">N5-glutamine methyltransferase PrmC</fullName>
    </alternativeName>
    <alternativeName>
        <fullName evidence="5">Protein-(glutamine-N5) MTase PrmC</fullName>
    </alternativeName>
    <alternativeName>
        <fullName evidence="5">Protein-glutamine N-methyltransferase PrmC</fullName>
    </alternativeName>
</protein>
<dbReference type="PANTHER" id="PTHR18895:SF74">
    <property type="entry name" value="MTRF1L RELEASE FACTOR GLUTAMINE METHYLTRANSFERASE"/>
    <property type="match status" value="1"/>
</dbReference>
<evidence type="ECO:0000256" key="4">
    <source>
        <dbReference type="ARBA" id="ARBA00048391"/>
    </source>
</evidence>
<dbReference type="GO" id="GO:0032259">
    <property type="term" value="P:methylation"/>
    <property type="evidence" value="ECO:0007669"/>
    <property type="project" value="UniProtKB-KW"/>
</dbReference>
<dbReference type="GO" id="GO:0102559">
    <property type="term" value="F:peptide chain release factor N(5)-glutamine methyltransferase activity"/>
    <property type="evidence" value="ECO:0007669"/>
    <property type="project" value="UniProtKB-EC"/>
</dbReference>
<keyword evidence="3 5" id="KW-0949">S-adenosyl-L-methionine</keyword>
<dbReference type="Pfam" id="PF05175">
    <property type="entry name" value="MTS"/>
    <property type="match status" value="1"/>
</dbReference>
<feature type="domain" description="Methyltransferase small" evidence="6">
    <location>
        <begin position="107"/>
        <end position="194"/>
    </location>
</feature>
<comment type="catalytic activity">
    <reaction evidence="4 5">
        <text>L-glutaminyl-[peptide chain release factor] + S-adenosyl-L-methionine = N(5)-methyl-L-glutaminyl-[peptide chain release factor] + S-adenosyl-L-homocysteine + H(+)</text>
        <dbReference type="Rhea" id="RHEA:42896"/>
        <dbReference type="Rhea" id="RHEA-COMP:10271"/>
        <dbReference type="Rhea" id="RHEA-COMP:10272"/>
        <dbReference type="ChEBI" id="CHEBI:15378"/>
        <dbReference type="ChEBI" id="CHEBI:30011"/>
        <dbReference type="ChEBI" id="CHEBI:57856"/>
        <dbReference type="ChEBI" id="CHEBI:59789"/>
        <dbReference type="ChEBI" id="CHEBI:61891"/>
        <dbReference type="EC" id="2.1.1.297"/>
    </reaction>
</comment>
<organism evidence="8 9">
    <name type="scientific">Microlunatus parietis</name>
    <dbReference type="NCBI Taxonomy" id="682979"/>
    <lineage>
        <taxon>Bacteria</taxon>
        <taxon>Bacillati</taxon>
        <taxon>Actinomycetota</taxon>
        <taxon>Actinomycetes</taxon>
        <taxon>Propionibacteriales</taxon>
        <taxon>Propionibacteriaceae</taxon>
        <taxon>Microlunatus</taxon>
    </lineage>
</organism>
<evidence type="ECO:0000256" key="5">
    <source>
        <dbReference type="HAMAP-Rule" id="MF_02126"/>
    </source>
</evidence>
<feature type="binding site" evidence="5">
    <location>
        <begin position="126"/>
        <end position="130"/>
    </location>
    <ligand>
        <name>S-adenosyl-L-methionine</name>
        <dbReference type="ChEBI" id="CHEBI:59789"/>
    </ligand>
</feature>
<comment type="function">
    <text evidence="5">Methylates the class 1 translation termination release factors RF1/PrfA and RF2/PrfB on the glutamine residue of the universally conserved GGQ motif.</text>
</comment>
<evidence type="ECO:0000259" key="6">
    <source>
        <dbReference type="Pfam" id="PF05175"/>
    </source>
</evidence>
<dbReference type="Gene3D" id="3.40.50.150">
    <property type="entry name" value="Vaccinia Virus protein VP39"/>
    <property type="match status" value="1"/>
</dbReference>
<dbReference type="InterPro" id="IPR019874">
    <property type="entry name" value="RF_methyltr_PrmC"/>
</dbReference>
<dbReference type="InterPro" id="IPR029063">
    <property type="entry name" value="SAM-dependent_MTases_sf"/>
</dbReference>
<evidence type="ECO:0000256" key="1">
    <source>
        <dbReference type="ARBA" id="ARBA00022603"/>
    </source>
</evidence>
<dbReference type="InterPro" id="IPR007848">
    <property type="entry name" value="Small_mtfrase_dom"/>
</dbReference>
<comment type="caution">
    <text evidence="5">Lacks conserved residue(s) required for the propagation of feature annotation.</text>
</comment>
<name>A0A7Y9LEU8_9ACTN</name>
<comment type="caution">
    <text evidence="8">The sequence shown here is derived from an EMBL/GenBank/DDBJ whole genome shotgun (WGS) entry which is preliminary data.</text>
</comment>
<sequence length="298" mass="32140">MIMDSSVRTVLAEATDRLREAGVPSPDTDARLLLAHAAGFEPSQLLIMDRVDDDQRRRYLELIIRRARREPLQHLTGRAFFRHVELAVGPGVFVPRPETEVMTGWAVERLQKSIMDGNRPLVIELGTGSGAIAKALADEAPGCTVIAVERDHRAAEWAAGNLAGTGVELIKSDMAELPGDWDGRCDLVISNPPYIPWEAYESVAPEARDHDPELALYSGADGLDAIRVLTGLAARLLKPGGLVATEHSDLQGEAVVALFAGHGGFGSVRDHRDLTGRSRFTTAVRDGSTRTALAGWAG</sequence>
<evidence type="ECO:0000313" key="9">
    <source>
        <dbReference type="Proteomes" id="UP000569914"/>
    </source>
</evidence>
<dbReference type="InterPro" id="IPR004556">
    <property type="entry name" value="HemK-like"/>
</dbReference>
<accession>A0A7Y9LEU8</accession>
<feature type="binding site" evidence="5">
    <location>
        <position position="191"/>
    </location>
    <ligand>
        <name>S-adenosyl-L-methionine</name>
        <dbReference type="ChEBI" id="CHEBI:59789"/>
    </ligand>
</feature>
<dbReference type="InterPro" id="IPR050320">
    <property type="entry name" value="N5-glutamine_MTase"/>
</dbReference>
<proteinExistence type="inferred from homology"/>
<dbReference type="SUPFAM" id="SSF53335">
    <property type="entry name" value="S-adenosyl-L-methionine-dependent methyltransferases"/>
    <property type="match status" value="1"/>
</dbReference>
<keyword evidence="9" id="KW-1185">Reference proteome</keyword>
<feature type="binding site" evidence="5">
    <location>
        <begin position="191"/>
        <end position="194"/>
    </location>
    <ligand>
        <name>substrate</name>
    </ligand>
</feature>
<dbReference type="RefSeq" id="WP_246322482.1">
    <property type="nucleotide sequence ID" value="NZ_JACCBU010000001.1"/>
</dbReference>
<dbReference type="CDD" id="cd02440">
    <property type="entry name" value="AdoMet_MTases"/>
    <property type="match status" value="1"/>
</dbReference>
<feature type="domain" description="Release factor glutamine methyltransferase N-terminal" evidence="7">
    <location>
        <begin position="10"/>
        <end position="77"/>
    </location>
</feature>
<reference evidence="8 9" key="1">
    <citation type="submission" date="2020-07" db="EMBL/GenBank/DDBJ databases">
        <title>Sequencing the genomes of 1000 actinobacteria strains.</title>
        <authorList>
            <person name="Klenk H.-P."/>
        </authorList>
    </citation>
    <scope>NUCLEOTIDE SEQUENCE [LARGE SCALE GENOMIC DNA]</scope>
    <source>
        <strain evidence="8 9">DSM 22083</strain>
    </source>
</reference>
<comment type="similarity">
    <text evidence="5">Belongs to the protein N5-glutamine methyltransferase family. PrmC subfamily.</text>
</comment>